<protein>
    <recommendedName>
        <fullName evidence="4">Outer membrane protein beta-barrel domain-containing protein</fullName>
    </recommendedName>
</protein>
<feature type="chain" id="PRO_5026974520" description="Outer membrane protein beta-barrel domain-containing protein" evidence="1">
    <location>
        <begin position="21"/>
        <end position="220"/>
    </location>
</feature>
<dbReference type="Proteomes" id="UP000441333">
    <property type="component" value="Unassembled WGS sequence"/>
</dbReference>
<feature type="signal peptide" evidence="1">
    <location>
        <begin position="1"/>
        <end position="20"/>
    </location>
</feature>
<name>A0A6N6MBC9_9FLAO</name>
<accession>A0A6N6MBC9</accession>
<comment type="caution">
    <text evidence="2">The sequence shown here is derived from an EMBL/GenBank/DDBJ whole genome shotgun (WGS) entry which is preliminary data.</text>
</comment>
<evidence type="ECO:0000313" key="2">
    <source>
        <dbReference type="EMBL" id="KAB1067872.1"/>
    </source>
</evidence>
<organism evidence="2 3">
    <name type="scientific">Pseudotamlana haliotis</name>
    <dbReference type="NCBI Taxonomy" id="2614804"/>
    <lineage>
        <taxon>Bacteria</taxon>
        <taxon>Pseudomonadati</taxon>
        <taxon>Bacteroidota</taxon>
        <taxon>Flavobacteriia</taxon>
        <taxon>Flavobacteriales</taxon>
        <taxon>Flavobacteriaceae</taxon>
        <taxon>Pseudotamlana</taxon>
    </lineage>
</organism>
<gene>
    <name evidence="2" type="ORF">F6U93_09725</name>
</gene>
<evidence type="ECO:0000313" key="3">
    <source>
        <dbReference type="Proteomes" id="UP000441333"/>
    </source>
</evidence>
<reference evidence="2 3" key="1">
    <citation type="submission" date="2019-09" db="EMBL/GenBank/DDBJ databases">
        <authorList>
            <person name="Cao W.R."/>
        </authorList>
    </citation>
    <scope>NUCLEOTIDE SEQUENCE [LARGE SCALE GENOMIC DNA]</scope>
    <source>
        <strain evidence="2 3">B1N29</strain>
    </source>
</reference>
<evidence type="ECO:0008006" key="4">
    <source>
        <dbReference type="Google" id="ProtNLM"/>
    </source>
</evidence>
<dbReference type="RefSeq" id="WP_150939263.1">
    <property type="nucleotide sequence ID" value="NZ_WAAT01000044.1"/>
</dbReference>
<evidence type="ECO:0000256" key="1">
    <source>
        <dbReference type="SAM" id="SignalP"/>
    </source>
</evidence>
<keyword evidence="1" id="KW-0732">Signal</keyword>
<sequence length="220" mass="25004">MKTTKFYLLLSLLWINLITAQEQSESIIVEAPSDRFTNNWSFSAGVNMVDDSGNSLNTLFDFKENRKHNWAFKNPIYLGATYYYKAQFSFYARTSFNSFKPGKSIDGTVVDEQSNPGFFAFDLGTLYSFKKLMNSEIFDLYIGYGFGYTNIGDYINQKDQQEIDPKGRITGNASGGLNIWLTKNIALNMEAIAKLAYTTDTSHYLQYNLGVVYLLSKTPL</sequence>
<proteinExistence type="predicted"/>
<dbReference type="EMBL" id="WAAT01000044">
    <property type="protein sequence ID" value="KAB1067872.1"/>
    <property type="molecule type" value="Genomic_DNA"/>
</dbReference>
<dbReference type="Gene3D" id="2.40.160.20">
    <property type="match status" value="1"/>
</dbReference>
<keyword evidence="3" id="KW-1185">Reference proteome</keyword>
<dbReference type="AlphaFoldDB" id="A0A6N6MBC9"/>